<evidence type="ECO:0000313" key="2">
    <source>
        <dbReference type="Proteomes" id="UP000244189"/>
    </source>
</evidence>
<sequence length="176" mass="18970">MHDAALISLIHDRYAAVHGAIPASDYPTYLTIGAPDVPQATLGYRLAGAGTLFLETYLDRPIEALLTERFGRPVPRTRIVELGDHASQRPGATMTLWREAAAALTGQADVAVAVLTRPLRSMFARLGLDLIELAPARIEALGEGGSAWGRYYQTDPVVCAGDIDACRTRLDRSARA</sequence>
<accession>A0A2T5GKP2</accession>
<dbReference type="RefSeq" id="WP_107958950.1">
    <property type="nucleotide sequence ID" value="NZ_QAOG01000004.1"/>
</dbReference>
<gene>
    <name evidence="1" type="ORF">C8J26_2755</name>
</gene>
<comment type="caution">
    <text evidence="1">The sequence shown here is derived from an EMBL/GenBank/DDBJ whole genome shotgun (WGS) entry which is preliminary data.</text>
</comment>
<evidence type="ECO:0000313" key="1">
    <source>
        <dbReference type="EMBL" id="PTQ59900.1"/>
    </source>
</evidence>
<dbReference type="Proteomes" id="UP000244189">
    <property type="component" value="Unassembled WGS sequence"/>
</dbReference>
<dbReference type="AlphaFoldDB" id="A0A2T5GKP2"/>
<dbReference type="Pfam" id="PF12261">
    <property type="entry name" value="T_hemolysin"/>
    <property type="match status" value="1"/>
</dbReference>
<dbReference type="InterPro" id="IPR022050">
    <property type="entry name" value="T_hemolysin"/>
</dbReference>
<reference evidence="1 2" key="1">
    <citation type="submission" date="2018-04" db="EMBL/GenBank/DDBJ databases">
        <title>Genomic Encyclopedia of Type Strains, Phase III (KMG-III): the genomes of soil and plant-associated and newly described type strains.</title>
        <authorList>
            <person name="Whitman W."/>
        </authorList>
    </citation>
    <scope>NUCLEOTIDE SEQUENCE [LARGE SCALE GENOMIC DNA]</scope>
    <source>
        <strain evidence="1 2">MA101b</strain>
    </source>
</reference>
<dbReference type="EMBL" id="QAOG01000004">
    <property type="protein sequence ID" value="PTQ59900.1"/>
    <property type="molecule type" value="Genomic_DNA"/>
</dbReference>
<protein>
    <submittedName>
        <fullName evidence="1">Thermostable hemolysin</fullName>
    </submittedName>
</protein>
<organism evidence="1 2">
    <name type="scientific">Sphingomonas aurantiaca</name>
    <dbReference type="NCBI Taxonomy" id="185949"/>
    <lineage>
        <taxon>Bacteria</taxon>
        <taxon>Pseudomonadati</taxon>
        <taxon>Pseudomonadota</taxon>
        <taxon>Alphaproteobacteria</taxon>
        <taxon>Sphingomonadales</taxon>
        <taxon>Sphingomonadaceae</taxon>
        <taxon>Sphingomonas</taxon>
    </lineage>
</organism>
<name>A0A2T5GKP2_9SPHN</name>
<keyword evidence="2" id="KW-1185">Reference proteome</keyword>
<proteinExistence type="predicted"/>